<keyword evidence="3" id="KW-1185">Reference proteome</keyword>
<sequence>MCSGRRSDARIVALVRVQHAGLEEALESFRRDLEQTLRQSAAWDPRSAEEPGENRRLGLHTLLDGLRKTLGHYQDSLERTTRELRDLKKMYESAVQECKLYEEMNSTLKKNMEEVHVGLARAGEERWKVERDRASEAEIEAQRLSQLYQRDSQEKLTFLHDLYQRLVAGCVLIKQPQALLGSFSWPELSAVLQEHAEALTSDLSRANEKISHLEFVCQNKSEAVRELQQTQESTFSKLAQQVKSREEDWQSQRRELEEHYASLSAEVQARAQRWQSAAEQAQEKADSLEKSRAEAAQDLARLQNLVPQTRRERGTLLAACALLAGALCPLYWQLCSLARQKALLQRQLGASRALEGEILALRSQILFSLEQGRGDLPALSVCTAESRDPAGGSGQDRGERHTSLALRWFQSRALLDLVLSTVGSSRSWWLKKTPVLRPPGPPSPRCWWPPGAASPG</sequence>
<evidence type="ECO:0000313" key="2">
    <source>
        <dbReference type="EMBL" id="KAG5844925.1"/>
    </source>
</evidence>
<evidence type="ECO:0000256" key="1">
    <source>
        <dbReference type="SAM" id="Coils"/>
    </source>
</evidence>
<dbReference type="EMBL" id="JAFIRN010000007">
    <property type="protein sequence ID" value="KAG5844925.1"/>
    <property type="molecule type" value="Genomic_DNA"/>
</dbReference>
<dbReference type="Proteomes" id="UP001044222">
    <property type="component" value="Chromosome 7"/>
</dbReference>
<dbReference type="PANTHER" id="PTHR37476:SF1">
    <property type="entry name" value="COILED-COIL DOMAIN-CONTAINING PROTEIN 171"/>
    <property type="match status" value="1"/>
</dbReference>
<evidence type="ECO:0000313" key="3">
    <source>
        <dbReference type="Proteomes" id="UP001044222"/>
    </source>
</evidence>
<proteinExistence type="predicted"/>
<accession>A0A9D3M9K0</accession>
<organism evidence="2 3">
    <name type="scientific">Anguilla anguilla</name>
    <name type="common">European freshwater eel</name>
    <name type="synonym">Muraena anguilla</name>
    <dbReference type="NCBI Taxonomy" id="7936"/>
    <lineage>
        <taxon>Eukaryota</taxon>
        <taxon>Metazoa</taxon>
        <taxon>Chordata</taxon>
        <taxon>Craniata</taxon>
        <taxon>Vertebrata</taxon>
        <taxon>Euteleostomi</taxon>
        <taxon>Actinopterygii</taxon>
        <taxon>Neopterygii</taxon>
        <taxon>Teleostei</taxon>
        <taxon>Anguilliformes</taxon>
        <taxon>Anguillidae</taxon>
        <taxon>Anguilla</taxon>
    </lineage>
</organism>
<dbReference type="AlphaFoldDB" id="A0A9D3M9K0"/>
<reference evidence="2" key="1">
    <citation type="submission" date="2021-01" db="EMBL/GenBank/DDBJ databases">
        <title>A chromosome-scale assembly of European eel, Anguilla anguilla.</title>
        <authorList>
            <person name="Henkel C."/>
            <person name="Jong-Raadsen S.A."/>
            <person name="Dufour S."/>
            <person name="Weltzien F.-A."/>
            <person name="Palstra A.P."/>
            <person name="Pelster B."/>
            <person name="Spaink H.P."/>
            <person name="Van Den Thillart G.E."/>
            <person name="Jansen H."/>
            <person name="Zahm M."/>
            <person name="Klopp C."/>
            <person name="Cedric C."/>
            <person name="Louis A."/>
            <person name="Berthelot C."/>
            <person name="Parey E."/>
            <person name="Roest Crollius H."/>
            <person name="Montfort J."/>
            <person name="Robinson-Rechavi M."/>
            <person name="Bucao C."/>
            <person name="Bouchez O."/>
            <person name="Gislard M."/>
            <person name="Lluch J."/>
            <person name="Milhes M."/>
            <person name="Lampietro C."/>
            <person name="Lopez Roques C."/>
            <person name="Donnadieu C."/>
            <person name="Braasch I."/>
            <person name="Desvignes T."/>
            <person name="Postlethwait J."/>
            <person name="Bobe J."/>
            <person name="Guiguen Y."/>
            <person name="Dirks R."/>
        </authorList>
    </citation>
    <scope>NUCLEOTIDE SEQUENCE</scope>
    <source>
        <strain evidence="2">Tag_6206</strain>
        <tissue evidence="2">Liver</tissue>
    </source>
</reference>
<name>A0A9D3M9K0_ANGAN</name>
<feature type="coiled-coil region" evidence="1">
    <location>
        <begin position="239"/>
        <end position="312"/>
    </location>
</feature>
<gene>
    <name evidence="2" type="ORF">ANANG_G00133320</name>
</gene>
<keyword evidence="1" id="KW-0175">Coiled coil</keyword>
<comment type="caution">
    <text evidence="2">The sequence shown here is derived from an EMBL/GenBank/DDBJ whole genome shotgun (WGS) entry which is preliminary data.</text>
</comment>
<feature type="coiled-coil region" evidence="1">
    <location>
        <begin position="70"/>
        <end position="154"/>
    </location>
</feature>
<protein>
    <submittedName>
        <fullName evidence="2">Uncharacterized protein</fullName>
    </submittedName>
</protein>
<dbReference type="PANTHER" id="PTHR37476">
    <property type="entry name" value="COILED-COIL DOMAIN-CONTAINING PROTEIN 171"/>
    <property type="match status" value="1"/>
</dbReference>